<sequence>MPRKPRQQRSRATVDAIVEAGFICVAELGITGTTTRHIAERAGISVGSLYEYFSNKQAIYEAMNQRMVTDVVAMIQPLLPQLMRMDITEAVHTLLGQFSNFLRKDDERYLKCARQAIRVDIKGYLDPIVKILSELVMNHLMHHPENMRMRNIPAMSYIFINGGVFAVIRHLSDPSPPVSFEELTQGLADMVGHYVAYERLLALSAGG</sequence>
<proteinExistence type="predicted"/>
<dbReference type="RefSeq" id="WP_130410692.1">
    <property type="nucleotide sequence ID" value="NZ_SHKX01000010.1"/>
</dbReference>
<dbReference type="Proteomes" id="UP000292423">
    <property type="component" value="Unassembled WGS sequence"/>
</dbReference>
<evidence type="ECO:0000313" key="5">
    <source>
        <dbReference type="Proteomes" id="UP000292423"/>
    </source>
</evidence>
<dbReference type="PROSITE" id="PS50977">
    <property type="entry name" value="HTH_TETR_2"/>
    <property type="match status" value="1"/>
</dbReference>
<evidence type="ECO:0000256" key="1">
    <source>
        <dbReference type="ARBA" id="ARBA00023125"/>
    </source>
</evidence>
<name>A0A4Q7ZC63_9GAMM</name>
<dbReference type="InterPro" id="IPR009057">
    <property type="entry name" value="Homeodomain-like_sf"/>
</dbReference>
<protein>
    <submittedName>
        <fullName evidence="4">TetR family transcriptional regulator</fullName>
    </submittedName>
</protein>
<dbReference type="InterPro" id="IPR001647">
    <property type="entry name" value="HTH_TetR"/>
</dbReference>
<dbReference type="AlphaFoldDB" id="A0A4Q7ZC63"/>
<keyword evidence="1 2" id="KW-0238">DNA-binding</keyword>
<dbReference type="SUPFAM" id="SSF46689">
    <property type="entry name" value="Homeodomain-like"/>
    <property type="match status" value="1"/>
</dbReference>
<accession>A0A4Q7ZC63</accession>
<feature type="domain" description="HTH tetR-type" evidence="3">
    <location>
        <begin position="11"/>
        <end position="71"/>
    </location>
</feature>
<gene>
    <name evidence="4" type="ORF">EV700_0411</name>
</gene>
<dbReference type="GO" id="GO:0003677">
    <property type="term" value="F:DNA binding"/>
    <property type="evidence" value="ECO:0007669"/>
    <property type="project" value="UniProtKB-UniRule"/>
</dbReference>
<dbReference type="PANTHER" id="PTHR43479:SF11">
    <property type="entry name" value="ACREF_ENVCD OPERON REPRESSOR-RELATED"/>
    <property type="match status" value="1"/>
</dbReference>
<keyword evidence="5" id="KW-1185">Reference proteome</keyword>
<dbReference type="EMBL" id="SHKX01000010">
    <property type="protein sequence ID" value="RZU47449.1"/>
    <property type="molecule type" value="Genomic_DNA"/>
</dbReference>
<reference evidence="4 5" key="1">
    <citation type="submission" date="2019-02" db="EMBL/GenBank/DDBJ databases">
        <title>Genomic Encyclopedia of Type Strains, Phase IV (KMG-IV): sequencing the most valuable type-strain genomes for metagenomic binning, comparative biology and taxonomic classification.</title>
        <authorList>
            <person name="Goeker M."/>
        </authorList>
    </citation>
    <scope>NUCLEOTIDE SEQUENCE [LARGE SCALE GENOMIC DNA]</scope>
    <source>
        <strain evidence="4 5">DSM 105135</strain>
    </source>
</reference>
<dbReference type="PROSITE" id="PS01081">
    <property type="entry name" value="HTH_TETR_1"/>
    <property type="match status" value="1"/>
</dbReference>
<dbReference type="Pfam" id="PF00440">
    <property type="entry name" value="TetR_N"/>
    <property type="match status" value="1"/>
</dbReference>
<dbReference type="Gene3D" id="1.10.357.10">
    <property type="entry name" value="Tetracycline Repressor, domain 2"/>
    <property type="match status" value="1"/>
</dbReference>
<dbReference type="PANTHER" id="PTHR43479">
    <property type="entry name" value="ACREF/ENVCD OPERON REPRESSOR-RELATED"/>
    <property type="match status" value="1"/>
</dbReference>
<dbReference type="OrthoDB" id="9816320at2"/>
<comment type="caution">
    <text evidence="4">The sequence shown here is derived from an EMBL/GenBank/DDBJ whole genome shotgun (WGS) entry which is preliminary data.</text>
</comment>
<feature type="DNA-binding region" description="H-T-H motif" evidence="2">
    <location>
        <begin position="34"/>
        <end position="53"/>
    </location>
</feature>
<evidence type="ECO:0000259" key="3">
    <source>
        <dbReference type="PROSITE" id="PS50977"/>
    </source>
</evidence>
<dbReference type="PRINTS" id="PR00455">
    <property type="entry name" value="HTHTETR"/>
</dbReference>
<evidence type="ECO:0000313" key="4">
    <source>
        <dbReference type="EMBL" id="RZU47449.1"/>
    </source>
</evidence>
<organism evidence="4 5">
    <name type="scientific">Fluviicoccus keumensis</name>
    <dbReference type="NCBI Taxonomy" id="1435465"/>
    <lineage>
        <taxon>Bacteria</taxon>
        <taxon>Pseudomonadati</taxon>
        <taxon>Pseudomonadota</taxon>
        <taxon>Gammaproteobacteria</taxon>
        <taxon>Moraxellales</taxon>
        <taxon>Moraxellaceae</taxon>
        <taxon>Fluviicoccus</taxon>
    </lineage>
</organism>
<evidence type="ECO:0000256" key="2">
    <source>
        <dbReference type="PROSITE-ProRule" id="PRU00335"/>
    </source>
</evidence>
<dbReference type="InterPro" id="IPR050624">
    <property type="entry name" value="HTH-type_Tx_Regulator"/>
</dbReference>
<dbReference type="InterPro" id="IPR023772">
    <property type="entry name" value="DNA-bd_HTH_TetR-type_CS"/>
</dbReference>